<dbReference type="Gene3D" id="3.40.50.1580">
    <property type="entry name" value="Nucleoside phosphorylase domain"/>
    <property type="match status" value="1"/>
</dbReference>
<gene>
    <name evidence="3" type="ORF">PLOB_00040388</name>
</gene>
<feature type="region of interest" description="Disordered" evidence="1">
    <location>
        <begin position="210"/>
        <end position="239"/>
    </location>
</feature>
<proteinExistence type="predicted"/>
<dbReference type="InterPro" id="IPR035994">
    <property type="entry name" value="Nucleoside_phosphorylase_sf"/>
</dbReference>
<dbReference type="Proteomes" id="UP001159405">
    <property type="component" value="Unassembled WGS sequence"/>
</dbReference>
<dbReference type="Pfam" id="PF01048">
    <property type="entry name" value="PNP_UDP_1"/>
    <property type="match status" value="1"/>
</dbReference>
<evidence type="ECO:0000313" key="3">
    <source>
        <dbReference type="EMBL" id="CAH3188336.1"/>
    </source>
</evidence>
<comment type="caution">
    <text evidence="3">The sequence shown here is derived from an EMBL/GenBank/DDBJ whole genome shotgun (WGS) entry which is preliminary data.</text>
</comment>
<name>A0ABN8SCB0_9CNID</name>
<reference evidence="3 4" key="1">
    <citation type="submission" date="2022-05" db="EMBL/GenBank/DDBJ databases">
        <authorList>
            <consortium name="Genoscope - CEA"/>
            <person name="William W."/>
        </authorList>
    </citation>
    <scope>NUCLEOTIDE SEQUENCE [LARGE SCALE GENOMIC DNA]</scope>
</reference>
<protein>
    <recommendedName>
        <fullName evidence="2">Nucleoside phosphorylase domain-containing protein</fullName>
    </recommendedName>
</protein>
<evidence type="ECO:0000259" key="2">
    <source>
        <dbReference type="Pfam" id="PF01048"/>
    </source>
</evidence>
<dbReference type="PANTHER" id="PTHR46832">
    <property type="entry name" value="5'-METHYLTHIOADENOSINE/S-ADENOSYLHOMOCYSTEINE NUCLEOSIDASE"/>
    <property type="match status" value="1"/>
</dbReference>
<evidence type="ECO:0000256" key="1">
    <source>
        <dbReference type="SAM" id="MobiDB-lite"/>
    </source>
</evidence>
<dbReference type="EMBL" id="CALNXK010000611">
    <property type="protein sequence ID" value="CAH3188336.1"/>
    <property type="molecule type" value="Genomic_DNA"/>
</dbReference>
<feature type="domain" description="Nucleoside phosphorylase" evidence="2">
    <location>
        <begin position="13"/>
        <end position="191"/>
    </location>
</feature>
<dbReference type="PANTHER" id="PTHR46832:SF1">
    <property type="entry name" value="5'-METHYLTHIOADENOSINE_S-ADENOSYLHOMOCYSTEINE NUCLEOSIDASE"/>
    <property type="match status" value="1"/>
</dbReference>
<organism evidence="3 4">
    <name type="scientific">Porites lobata</name>
    <dbReference type="NCBI Taxonomy" id="104759"/>
    <lineage>
        <taxon>Eukaryota</taxon>
        <taxon>Metazoa</taxon>
        <taxon>Cnidaria</taxon>
        <taxon>Anthozoa</taxon>
        <taxon>Hexacorallia</taxon>
        <taxon>Scleractinia</taxon>
        <taxon>Fungiina</taxon>
        <taxon>Poritidae</taxon>
        <taxon>Porites</taxon>
    </lineage>
</organism>
<accession>A0ABN8SCB0</accession>
<keyword evidence="4" id="KW-1185">Reference proteome</keyword>
<dbReference type="SUPFAM" id="SSF53167">
    <property type="entry name" value="Purine and uridine phosphorylases"/>
    <property type="match status" value="1"/>
</dbReference>
<dbReference type="InterPro" id="IPR000845">
    <property type="entry name" value="Nucleoside_phosphorylase_d"/>
</dbReference>
<evidence type="ECO:0000313" key="4">
    <source>
        <dbReference type="Proteomes" id="UP001159405"/>
    </source>
</evidence>
<sequence>MGDDMKLNIAVIKCGKGASVLAVENAVKVLGPKAVFAVGSCSGLDCNKAKLGDVVVLDKLITYGPSKVTENGIEELGVKVPLKPRLSKLTTTAGGGWEPPLKDASGLEVEIHRGAFLSGPEVVESRERCRALIERFRGAVAIEGEGEGVYAAAHDLDIEWIVIKGISGFADGTKVKDSWRTFASLMAASLTAHILSDTIAFQDLPHYGSASKEKNKEDNSGMMSGNQVRHKESDTQPPHGGVIYDALQRICKMEAYRDAGKTDPLLSLKKIAYEKGFEISHNQGEGNCMFFAISEQLELIKGVKLSHKKPPKYEGRWYMG</sequence>